<protein>
    <recommendedName>
        <fullName evidence="6">ABC-2 family transporter protein</fullName>
    </recommendedName>
</protein>
<evidence type="ECO:0008006" key="6">
    <source>
        <dbReference type="Google" id="ProtNLM"/>
    </source>
</evidence>
<dbReference type="Proteomes" id="UP000482084">
    <property type="component" value="Unassembled WGS sequence"/>
</dbReference>
<feature type="transmembrane region" description="Helical" evidence="1">
    <location>
        <begin position="206"/>
        <end position="226"/>
    </location>
</feature>
<keyword evidence="1" id="KW-0812">Transmembrane</keyword>
<dbReference type="EMBL" id="WBSM01000001">
    <property type="protein sequence ID" value="KAB8289005.1"/>
    <property type="molecule type" value="Genomic_DNA"/>
</dbReference>
<reference evidence="3 4" key="1">
    <citation type="submission" date="2019-10" db="EMBL/GenBank/DDBJ databases">
        <title>Bifidobacterium from non-human primates.</title>
        <authorList>
            <person name="Modesto M."/>
        </authorList>
    </citation>
    <scope>NUCLEOTIDE SEQUENCE [LARGE SCALE GENOMIC DNA]</scope>
    <source>
        <strain evidence="3 4">TREM</strain>
    </source>
</reference>
<reference evidence="2 5" key="2">
    <citation type="submission" date="2019-10" db="EMBL/GenBank/DDBJ databases">
        <title>Characterization of the phylogenetic diversity of two novel species belonging to the genus Bifidobacterium: Bifidobacterium cebidarum sp. nov. and Bifidobacterium leontopitheci sp. nov.</title>
        <authorList>
            <person name="Lugli G.A."/>
            <person name="Duranti S."/>
            <person name="Milani C."/>
            <person name="Turroni F."/>
            <person name="Ventura M."/>
        </authorList>
    </citation>
    <scope>NUCLEOTIDE SEQUENCE [LARGE SCALE GENOMIC DNA]</scope>
    <source>
        <strain evidence="2 5">DSM 100688</strain>
    </source>
</reference>
<keyword evidence="1" id="KW-1133">Transmembrane helix</keyword>
<feature type="transmembrane region" description="Helical" evidence="1">
    <location>
        <begin position="159"/>
        <end position="186"/>
    </location>
</feature>
<keyword evidence="5" id="KW-1185">Reference proteome</keyword>
<evidence type="ECO:0000256" key="1">
    <source>
        <dbReference type="SAM" id="Phobius"/>
    </source>
</evidence>
<organism evidence="2 5">
    <name type="scientific">Bifidobacterium ramosum</name>
    <dbReference type="NCBI Taxonomy" id="1798158"/>
    <lineage>
        <taxon>Bacteria</taxon>
        <taxon>Bacillati</taxon>
        <taxon>Actinomycetota</taxon>
        <taxon>Actinomycetes</taxon>
        <taxon>Bifidobacteriales</taxon>
        <taxon>Bifidobacteriaceae</taxon>
        <taxon>Bifidobacterium</taxon>
    </lineage>
</organism>
<proteinExistence type="predicted"/>
<name>A0A6L4X1U4_9BIFI</name>
<comment type="caution">
    <text evidence="2">The sequence shown here is derived from an EMBL/GenBank/DDBJ whole genome shotgun (WGS) entry which is preliminary data.</text>
</comment>
<accession>A0A6L4X1U4</accession>
<dbReference type="AlphaFoldDB" id="A0A6L4X1U4"/>
<evidence type="ECO:0000313" key="2">
    <source>
        <dbReference type="EMBL" id="KAB8289005.1"/>
    </source>
</evidence>
<feature type="transmembrane region" description="Helical" evidence="1">
    <location>
        <begin position="129"/>
        <end position="147"/>
    </location>
</feature>
<dbReference type="RefSeq" id="WP_152357217.1">
    <property type="nucleotide sequence ID" value="NZ_WBSM01000001.1"/>
</dbReference>
<dbReference type="InterPro" id="IPR025699">
    <property type="entry name" value="ABC2_memb-like"/>
</dbReference>
<feature type="transmembrane region" description="Helical" evidence="1">
    <location>
        <begin position="55"/>
        <end position="75"/>
    </location>
</feature>
<sequence>MTRTMHPVMRAFRMDWHKIASQRGWWWMPASVFVFPVPIANLAAASRSDTLVDWAMWLIVFMGVTMAACPFNYELQGESGFRLNGIMPVGRAHQVAARYLTLAVCAVMMLVSFAFSWCLLTAVGMGPSIGGMAVRAWAALLMTAVLYPMMYRFTMQQVFIGTMIVAMLAVVLSIPVLALVMTWPYMVTGDMWFGKAFAGVVPPVSVGTLLAIVAVAVLVVAYAVSFRLSVRWYRDRDL</sequence>
<gene>
    <name evidence="2" type="ORF">DSM100688_0083</name>
    <name evidence="3" type="ORF">GFD24_00410</name>
</gene>
<evidence type="ECO:0000313" key="3">
    <source>
        <dbReference type="EMBL" id="NEG70719.1"/>
    </source>
</evidence>
<dbReference type="EMBL" id="WHZX01000001">
    <property type="protein sequence ID" value="NEG70719.1"/>
    <property type="molecule type" value="Genomic_DNA"/>
</dbReference>
<evidence type="ECO:0000313" key="4">
    <source>
        <dbReference type="Proteomes" id="UP000469943"/>
    </source>
</evidence>
<dbReference type="OrthoDB" id="3238272at2"/>
<evidence type="ECO:0000313" key="5">
    <source>
        <dbReference type="Proteomes" id="UP000482084"/>
    </source>
</evidence>
<keyword evidence="1" id="KW-0472">Membrane</keyword>
<dbReference type="Proteomes" id="UP000469943">
    <property type="component" value="Unassembled WGS sequence"/>
</dbReference>
<dbReference type="Pfam" id="PF13346">
    <property type="entry name" value="ABC2_membrane_5"/>
    <property type="match status" value="1"/>
</dbReference>
<feature type="transmembrane region" description="Helical" evidence="1">
    <location>
        <begin position="96"/>
        <end position="123"/>
    </location>
</feature>